<organism evidence="1 2">
    <name type="scientific">Acrocarpospora corrugata</name>
    <dbReference type="NCBI Taxonomy" id="35763"/>
    <lineage>
        <taxon>Bacteria</taxon>
        <taxon>Bacillati</taxon>
        <taxon>Actinomycetota</taxon>
        <taxon>Actinomycetes</taxon>
        <taxon>Streptosporangiales</taxon>
        <taxon>Streptosporangiaceae</taxon>
        <taxon>Acrocarpospora</taxon>
    </lineage>
</organism>
<evidence type="ECO:0000313" key="1">
    <source>
        <dbReference type="EMBL" id="GES05908.1"/>
    </source>
</evidence>
<keyword evidence="2" id="KW-1185">Reference proteome</keyword>
<dbReference type="Proteomes" id="UP000334990">
    <property type="component" value="Unassembled WGS sequence"/>
</dbReference>
<dbReference type="AlphaFoldDB" id="A0A5M3WHT9"/>
<gene>
    <name evidence="1" type="ORF">Acor_79770</name>
</gene>
<dbReference type="EMBL" id="BLAD01000118">
    <property type="protein sequence ID" value="GES05908.1"/>
    <property type="molecule type" value="Genomic_DNA"/>
</dbReference>
<proteinExistence type="predicted"/>
<reference evidence="1 2" key="1">
    <citation type="submission" date="2019-10" db="EMBL/GenBank/DDBJ databases">
        <title>Whole genome shotgun sequence of Acrocarpospora corrugata NBRC 13972.</title>
        <authorList>
            <person name="Ichikawa N."/>
            <person name="Kimura A."/>
            <person name="Kitahashi Y."/>
            <person name="Komaki H."/>
            <person name="Oguchi A."/>
        </authorList>
    </citation>
    <scope>NUCLEOTIDE SEQUENCE [LARGE SCALE GENOMIC DNA]</scope>
    <source>
        <strain evidence="1 2">NBRC 13972</strain>
    </source>
</reference>
<evidence type="ECO:0000313" key="2">
    <source>
        <dbReference type="Proteomes" id="UP000334990"/>
    </source>
</evidence>
<protein>
    <submittedName>
        <fullName evidence="1">Uncharacterized protein</fullName>
    </submittedName>
</protein>
<name>A0A5M3WHT9_9ACTN</name>
<sequence length="99" mass="10146">MTGTPLRLAEVYPQLTATITALLGADPLAATVGDLPYLGRCTCTPTCAHLLTAPPGTPGPRVVQLERDGADVIWLSVSPSGTEIVGVEVLDEISHAPAG</sequence>
<accession>A0A5M3WHT9</accession>
<comment type="caution">
    <text evidence="1">The sequence shown here is derived from an EMBL/GenBank/DDBJ whole genome shotgun (WGS) entry which is preliminary data.</text>
</comment>
<dbReference type="OrthoDB" id="3540573at2"/>
<dbReference type="RefSeq" id="WP_155341862.1">
    <property type="nucleotide sequence ID" value="NZ_BAAABN010000097.1"/>
</dbReference>